<dbReference type="PANTHER" id="PTHR14374">
    <property type="entry name" value="FOIE GRAS"/>
    <property type="match status" value="1"/>
</dbReference>
<dbReference type="PANTHER" id="PTHR14374:SF0">
    <property type="entry name" value="TRAFFICKING PROTEIN PARTICLE COMPLEX SUBUNIT 11"/>
    <property type="match status" value="1"/>
</dbReference>
<feature type="domain" description="Gryzun putative trafficking through Golgi" evidence="2">
    <location>
        <begin position="652"/>
        <end position="946"/>
    </location>
</feature>
<gene>
    <name evidence="4" type="ORF">PsYK624_075800</name>
</gene>
<dbReference type="InterPro" id="IPR011990">
    <property type="entry name" value="TPR-like_helical_dom_sf"/>
</dbReference>
<protein>
    <recommendedName>
        <fullName evidence="6">Trafficking protein particle complex subunit 11 domain-containing protein</fullName>
    </recommendedName>
</protein>
<dbReference type="InterPro" id="IPR012880">
    <property type="entry name" value="Gryzun"/>
</dbReference>
<accession>A0A9P3GB78</accession>
<dbReference type="InterPro" id="IPR021773">
    <property type="entry name" value="TPC11"/>
</dbReference>
<dbReference type="EMBL" id="BPQB01000021">
    <property type="protein sequence ID" value="GJE91430.1"/>
    <property type="molecule type" value="Genomic_DNA"/>
</dbReference>
<reference evidence="4 5" key="1">
    <citation type="submission" date="2021-08" db="EMBL/GenBank/DDBJ databases">
        <title>Draft Genome Sequence of Phanerochaete sordida strain YK-624.</title>
        <authorList>
            <person name="Mori T."/>
            <person name="Dohra H."/>
            <person name="Suzuki T."/>
            <person name="Kawagishi H."/>
            <person name="Hirai H."/>
        </authorList>
    </citation>
    <scope>NUCLEOTIDE SEQUENCE [LARGE SCALE GENOMIC DNA]</scope>
    <source>
        <strain evidence="4 5">YK-624</strain>
    </source>
</reference>
<keyword evidence="5" id="KW-1185">Reference proteome</keyword>
<evidence type="ECO:0000313" key="4">
    <source>
        <dbReference type="EMBL" id="GJE91430.1"/>
    </source>
</evidence>
<name>A0A9P3GB78_9APHY</name>
<feature type="domain" description="Trafficking protein particle complex subunit 11" evidence="3">
    <location>
        <begin position="343"/>
        <end position="612"/>
    </location>
</feature>
<evidence type="ECO:0000259" key="2">
    <source>
        <dbReference type="Pfam" id="PF07919"/>
    </source>
</evidence>
<dbReference type="OrthoDB" id="6278596at2759"/>
<feature type="compositionally biased region" description="Basic and acidic residues" evidence="1">
    <location>
        <begin position="153"/>
        <end position="168"/>
    </location>
</feature>
<evidence type="ECO:0000313" key="5">
    <source>
        <dbReference type="Proteomes" id="UP000703269"/>
    </source>
</evidence>
<dbReference type="Pfam" id="PF11817">
    <property type="entry name" value="Foie-gras_1"/>
    <property type="match status" value="1"/>
</dbReference>
<dbReference type="Pfam" id="PF07919">
    <property type="entry name" value="Gryzun"/>
    <property type="match status" value="1"/>
</dbReference>
<proteinExistence type="predicted"/>
<comment type="caution">
    <text evidence="4">The sequence shown here is derived from an EMBL/GenBank/DDBJ whole genome shotgun (WGS) entry which is preliminary data.</text>
</comment>
<dbReference type="AlphaFoldDB" id="A0A9P3GB78"/>
<dbReference type="SUPFAM" id="SSF48452">
    <property type="entry name" value="TPR-like"/>
    <property type="match status" value="1"/>
</dbReference>
<dbReference type="Proteomes" id="UP000703269">
    <property type="component" value="Unassembled WGS sequence"/>
</dbReference>
<evidence type="ECO:0000256" key="1">
    <source>
        <dbReference type="SAM" id="MobiDB-lite"/>
    </source>
</evidence>
<sequence>MNSYPPELLAQLAPVMFVAGLGAPQPPTSPQSPAPKPQDPFSVLALRLKDVLQAQRRPAVWQPDKSKTFQVVFIEPDVRFPPRKMPPAEDQQFLPTHSPLSPLTPSSPLYPDGLIAPIWIRKHTTLVPSVFVLFKRIYEYQRPSGGTPLDVPDPDHEREREAEERRRDTELAQEIAQRKKSTNERSIKLTVVLMASRRMLDDPALDTRLTYIRRQSGLDPRAALFVLSPVAPSEIGDFVRSLQEALWESALEYYTNHSKRVRRKRNRHTQATSAYASSISPSGTVAARPLRPEGWTVRYEYKMACFAEFRGEDEVALKHYQDAYTALQVMFGSTAILPPRTKRWAEARVLADSISFKICKLYLYNNEHSLALANHSMHMRKFGDLCRGWGIGEETFEFWGWVARQHRAFAELLEQGTRTTLKIPTYLPSSSSAASTIVSQPADSQRSAVEMESIRSLGLNPTQALQHPGFYYYMAARCTESRRSRFLRFLDDYSPENAASTPPSFENERKVDHLAIVLELYTRAYELFKKYSPTNTQNLGRQTLWIAYRIAQTYYESGKFDMAARFFERIAKTYRREKWDAMLVPLLSTWYKCAQQLGDMELGVQLLFELLAHGAHSADDEPDGIQEDLLAVLQSTVPTELERPLVVDLVDAEPLLDSSLVFWSPEVKVDEHAVFQLSLSASSQTIISSLPFSSLTIHFDGPAASITVVHKSSDDGTDSLVQRVDLGQSRVGSEDGDEEPRTIEADLRWRPHSTLILTGALISAVPATLTVSKLVLTLKQNSWWIELPMQSTSTRNGTEPTPQWLISLEPPKFLPIRRDPAQPVSHVTVRSRPHSVQVKLTHHSPPYLGEEYPITVEVTNTDDRELDIAADAMLHPSEVEFAVNSISADKDSWTNLIKDIPFGTLTPGVSAVRTLYLQSAGAAADIVIDVSIRSRVPKSDAVTQISPIAPKSPSLTADDTTETLRTLVVQTIDPIAVKHDVIYRRSMAPRPGLADLATYEAEFGADGVRAEATVSTTWTCVGPHGIKVETVKLIREDGSDAKVINCTIDEDAEDLVSDWLPGDEFGDRCRIVIGALAETAENAIPGPGMYEITWRKLLPDSGQGSLATSRFALPPLKPPVDELIALLDVPTQVQLHVPVPMRLTVRNLRQSGAANVVVQVEFDPADGFVLAGLRSGRVPLLLPGGEETLVWNMIPVECGYARVPRIKVTDRRMLAGGVDAQDHDGEAVSVVDVRWDGRSEDGQERLRDVSAGKGAVSDGVVLVLP</sequence>
<evidence type="ECO:0008006" key="6">
    <source>
        <dbReference type="Google" id="ProtNLM"/>
    </source>
</evidence>
<organism evidence="4 5">
    <name type="scientific">Phanerochaete sordida</name>
    <dbReference type="NCBI Taxonomy" id="48140"/>
    <lineage>
        <taxon>Eukaryota</taxon>
        <taxon>Fungi</taxon>
        <taxon>Dikarya</taxon>
        <taxon>Basidiomycota</taxon>
        <taxon>Agaricomycotina</taxon>
        <taxon>Agaricomycetes</taxon>
        <taxon>Polyporales</taxon>
        <taxon>Phanerochaetaceae</taxon>
        <taxon>Phanerochaete</taxon>
    </lineage>
</organism>
<feature type="region of interest" description="Disordered" evidence="1">
    <location>
        <begin position="144"/>
        <end position="168"/>
    </location>
</feature>
<evidence type="ECO:0000259" key="3">
    <source>
        <dbReference type="Pfam" id="PF11817"/>
    </source>
</evidence>